<organism evidence="1 2">
    <name type="scientific">Cichorium intybus</name>
    <name type="common">Chicory</name>
    <dbReference type="NCBI Taxonomy" id="13427"/>
    <lineage>
        <taxon>Eukaryota</taxon>
        <taxon>Viridiplantae</taxon>
        <taxon>Streptophyta</taxon>
        <taxon>Embryophyta</taxon>
        <taxon>Tracheophyta</taxon>
        <taxon>Spermatophyta</taxon>
        <taxon>Magnoliopsida</taxon>
        <taxon>eudicotyledons</taxon>
        <taxon>Gunneridae</taxon>
        <taxon>Pentapetalae</taxon>
        <taxon>asterids</taxon>
        <taxon>campanulids</taxon>
        <taxon>Asterales</taxon>
        <taxon>Asteraceae</taxon>
        <taxon>Cichorioideae</taxon>
        <taxon>Cichorieae</taxon>
        <taxon>Cichoriinae</taxon>
        <taxon>Cichorium</taxon>
    </lineage>
</organism>
<proteinExistence type="predicted"/>
<dbReference type="Proteomes" id="UP001055811">
    <property type="component" value="Linkage Group LG02"/>
</dbReference>
<reference evidence="1 2" key="2">
    <citation type="journal article" date="2022" name="Mol. Ecol. Resour.">
        <title>The genomes of chicory, endive, great burdock and yacon provide insights into Asteraceae paleo-polyploidization history and plant inulin production.</title>
        <authorList>
            <person name="Fan W."/>
            <person name="Wang S."/>
            <person name="Wang H."/>
            <person name="Wang A."/>
            <person name="Jiang F."/>
            <person name="Liu H."/>
            <person name="Zhao H."/>
            <person name="Xu D."/>
            <person name="Zhang Y."/>
        </authorList>
    </citation>
    <scope>NUCLEOTIDE SEQUENCE [LARGE SCALE GENOMIC DNA]</scope>
    <source>
        <strain evidence="2">cv. Punajuju</strain>
        <tissue evidence="1">Leaves</tissue>
    </source>
</reference>
<evidence type="ECO:0000313" key="2">
    <source>
        <dbReference type="Proteomes" id="UP001055811"/>
    </source>
</evidence>
<sequence length="1097" mass="120695">MALLRKLLNKKPPDGLLDIFERVYVFDSCFRLETWDQEAYKAYVSNVISQFQESNPDSSVMIFNFREGDSASKIQNVLSQYYITIMDYPKHYEGCPLLSMEVIHHFLKSSESWLSLGQHNILLVHSELGGWPVLAFMLAALLLYRKHCTAESRALEMVHKQSPKSEILSMMSPLDPSGSQLRYLQYVLKRNADEQWPPADKALRLDCVITRMIPDFDGKGGCCPVFRIFGRDPLLHLEKTPKLLFSTPRRRPNVRSYNQAENELVKIDINCNIQGDIVLECINLDDDMVKETMMYRAMFNTAFIKSNTLMLNHDEIDVCWDKKEQFHKDFKAELLFSEVDAKASIAPVDLSCYEEEGLPVEAFGKVQEMFSSVDWLVPKSDDALNRLHQMALSDIVNEMLGTSFQRTKSSDLLQTLPMKGKDGTTVSHTKSKSSFAGDEKNSFAIVGPRSVSLPRQLPSSKQLEASLDGGTKAFSSLPSMPPHIILTCSHPSVTEKLETRLLEGGTSSLPPVPSSDQPPSGPPAGPPPPPPPAPPKSDGGGAPPPPPPPGGGGGPPPPPPPAAPPAPKPPAPPPPKANPPPPPPPAKSGPPPPPPPANGNKGGAGPPPPPPSAKGGGVAAPSPPPPIGKSRVLSRTTAVKSQPGKKLKPLHWSKINRVGQGSLWAEAEKSGEAARAPEIDMSELETLFSASNPNSDKASKAKTKAANKPEKVSLIEHRRAYNCEIMLSKVKTPLPELMDYVLALDDSAMDVDQVDNLIKFCPTKEEMELIKFFKELMKVPRSEAKLTVFSYKLQFSMMVSDLRTSLNDIRSSVKFRRIMQTILSLGNALNQGTTRGAAVGFRLDSLLKLNETRARSTKMTLMHYLCKVLADKLPELLDFSKELGSLEPASKIQLKILAEEMQAITKGLEKVVQEKKLCKKDGHVSKRFRKSLKKFLASAEPDVKSLAALYSGVGKSVDALIIYFGEDPNRVPYESVVQTLLSFVRMFNLAHEENLKQIEAEKKAALKAAEQEKSKAAEQERLKAAEQDRLKAEEKEKLKKRVLVAAASACVLAFFAEKYGNDLVLMKKKGFHGEFLNVKLYNTTVFAATDSAGPSPD</sequence>
<protein>
    <submittedName>
        <fullName evidence="1">Uncharacterized protein</fullName>
    </submittedName>
</protein>
<evidence type="ECO:0000313" key="1">
    <source>
        <dbReference type="EMBL" id="KAI3782054.1"/>
    </source>
</evidence>
<gene>
    <name evidence="1" type="ORF">L2E82_12086</name>
</gene>
<accession>A0ACB9GEV8</accession>
<name>A0ACB9GEV8_CICIN</name>
<keyword evidence="2" id="KW-1185">Reference proteome</keyword>
<dbReference type="EMBL" id="CM042010">
    <property type="protein sequence ID" value="KAI3782054.1"/>
    <property type="molecule type" value="Genomic_DNA"/>
</dbReference>
<comment type="caution">
    <text evidence="1">The sequence shown here is derived from an EMBL/GenBank/DDBJ whole genome shotgun (WGS) entry which is preliminary data.</text>
</comment>
<reference evidence="2" key="1">
    <citation type="journal article" date="2022" name="Mol. Ecol. Resour.">
        <title>The genomes of chicory, endive, great burdock and yacon provide insights into Asteraceae palaeo-polyploidization history and plant inulin production.</title>
        <authorList>
            <person name="Fan W."/>
            <person name="Wang S."/>
            <person name="Wang H."/>
            <person name="Wang A."/>
            <person name="Jiang F."/>
            <person name="Liu H."/>
            <person name="Zhao H."/>
            <person name="Xu D."/>
            <person name="Zhang Y."/>
        </authorList>
    </citation>
    <scope>NUCLEOTIDE SEQUENCE [LARGE SCALE GENOMIC DNA]</scope>
    <source>
        <strain evidence="2">cv. Punajuju</strain>
    </source>
</reference>